<dbReference type="PRINTS" id="PR00455">
    <property type="entry name" value="HTHTETR"/>
</dbReference>
<dbReference type="InterPro" id="IPR023772">
    <property type="entry name" value="DNA-bd_HTH_TetR-type_CS"/>
</dbReference>
<dbReference type="Pfam" id="PF00440">
    <property type="entry name" value="TetR_N"/>
    <property type="match status" value="2"/>
</dbReference>
<evidence type="ECO:0000256" key="5">
    <source>
        <dbReference type="SAM" id="MobiDB-lite"/>
    </source>
</evidence>
<dbReference type="RefSeq" id="WP_132490731.1">
    <property type="nucleotide sequence ID" value="NZ_SMKW01000047.1"/>
</dbReference>
<dbReference type="PANTHER" id="PTHR30055:SF234">
    <property type="entry name" value="HTH-TYPE TRANSCRIPTIONAL REGULATOR BETI"/>
    <property type="match status" value="1"/>
</dbReference>
<dbReference type="GO" id="GO:0003700">
    <property type="term" value="F:DNA-binding transcription factor activity"/>
    <property type="evidence" value="ECO:0007669"/>
    <property type="project" value="TreeGrafter"/>
</dbReference>
<keyword evidence="1" id="KW-0805">Transcription regulation</keyword>
<dbReference type="PROSITE" id="PS01081">
    <property type="entry name" value="HTH_TETR_1"/>
    <property type="match status" value="2"/>
</dbReference>
<sequence>MGQDAVAVERDGSHGGARQRPRDRKQQILWTAGLLFAEHGFHNVTMNRIASEVGITAGALYRHFKGKDELLNATLLNFFDRLDAASGDSGSLDGILQERARTAAEMPTIGVLWSREARHLSESDRKQLAVRSRRVNRIYRDALRKDRPELTEDDAVLLACAMQSVLASTSGHIRGLSTKDYGNCLLAGCRAAAGVELRPGSAAEKSPARGFKPASKREKLLAAAVRLFGERGFQNTSLADIGAAADVSGPSLYTHFANKADILVAVLARASHALWLDLHAALSSSATEAAALDRVVESYIALCRSQPYLVSVLVTEVGTLPESRRNQLEYVQEWVSLLMASRPELSSATARALVRAAINVINHLNSNQSLVRRPGFYANLTAVASAILRAEI</sequence>
<feature type="region of interest" description="Disordered" evidence="5">
    <location>
        <begin position="1"/>
        <end position="23"/>
    </location>
</feature>
<feature type="domain" description="HTH tetR-type" evidence="6">
    <location>
        <begin position="22"/>
        <end position="82"/>
    </location>
</feature>
<dbReference type="Gene3D" id="1.10.357.10">
    <property type="entry name" value="Tetracycline Repressor, domain 2"/>
    <property type="match status" value="2"/>
</dbReference>
<dbReference type="PROSITE" id="PS50977">
    <property type="entry name" value="HTH_TETR_2"/>
    <property type="match status" value="2"/>
</dbReference>
<evidence type="ECO:0000259" key="6">
    <source>
        <dbReference type="PROSITE" id="PS50977"/>
    </source>
</evidence>
<accession>A0A4R4YCP7</accession>
<evidence type="ECO:0000313" key="7">
    <source>
        <dbReference type="EMBL" id="TDD42448.1"/>
    </source>
</evidence>
<dbReference type="InterPro" id="IPR001647">
    <property type="entry name" value="HTH_TetR"/>
</dbReference>
<dbReference type="SUPFAM" id="SSF46689">
    <property type="entry name" value="Homeodomain-like"/>
    <property type="match status" value="2"/>
</dbReference>
<organism evidence="7 8">
    <name type="scientific">Saccharopolyspora elongata</name>
    <dbReference type="NCBI Taxonomy" id="2530387"/>
    <lineage>
        <taxon>Bacteria</taxon>
        <taxon>Bacillati</taxon>
        <taxon>Actinomycetota</taxon>
        <taxon>Actinomycetes</taxon>
        <taxon>Pseudonocardiales</taxon>
        <taxon>Pseudonocardiaceae</taxon>
        <taxon>Saccharopolyspora</taxon>
    </lineage>
</organism>
<feature type="domain" description="HTH tetR-type" evidence="6">
    <location>
        <begin position="214"/>
        <end position="274"/>
    </location>
</feature>
<dbReference type="PANTHER" id="PTHR30055">
    <property type="entry name" value="HTH-TYPE TRANSCRIPTIONAL REGULATOR RUTR"/>
    <property type="match status" value="1"/>
</dbReference>
<feature type="DNA-binding region" description="H-T-H motif" evidence="4">
    <location>
        <begin position="237"/>
        <end position="256"/>
    </location>
</feature>
<evidence type="ECO:0000313" key="8">
    <source>
        <dbReference type="Proteomes" id="UP000294947"/>
    </source>
</evidence>
<keyword evidence="2 4" id="KW-0238">DNA-binding</keyword>
<keyword evidence="3" id="KW-0804">Transcription</keyword>
<keyword evidence="8" id="KW-1185">Reference proteome</keyword>
<evidence type="ECO:0000256" key="1">
    <source>
        <dbReference type="ARBA" id="ARBA00023015"/>
    </source>
</evidence>
<dbReference type="EMBL" id="SMKW01000047">
    <property type="protein sequence ID" value="TDD42448.1"/>
    <property type="molecule type" value="Genomic_DNA"/>
</dbReference>
<dbReference type="Proteomes" id="UP000294947">
    <property type="component" value="Unassembled WGS sequence"/>
</dbReference>
<protein>
    <submittedName>
        <fullName evidence="7">TetR family transcriptional regulator</fullName>
    </submittedName>
</protein>
<name>A0A4R4YCP7_9PSEU</name>
<evidence type="ECO:0000256" key="4">
    <source>
        <dbReference type="PROSITE-ProRule" id="PRU00335"/>
    </source>
</evidence>
<evidence type="ECO:0000256" key="2">
    <source>
        <dbReference type="ARBA" id="ARBA00023125"/>
    </source>
</evidence>
<dbReference type="InterPro" id="IPR050109">
    <property type="entry name" value="HTH-type_TetR-like_transc_reg"/>
</dbReference>
<dbReference type="AlphaFoldDB" id="A0A4R4YCP7"/>
<evidence type="ECO:0000256" key="3">
    <source>
        <dbReference type="ARBA" id="ARBA00023163"/>
    </source>
</evidence>
<dbReference type="OrthoDB" id="4456617at2"/>
<reference evidence="7 8" key="1">
    <citation type="submission" date="2019-03" db="EMBL/GenBank/DDBJ databases">
        <title>Draft genome sequences of novel Actinobacteria.</title>
        <authorList>
            <person name="Sahin N."/>
            <person name="Ay H."/>
            <person name="Saygin H."/>
        </authorList>
    </citation>
    <scope>NUCLEOTIDE SEQUENCE [LARGE SCALE GENOMIC DNA]</scope>
    <source>
        <strain evidence="7 8">7K502</strain>
    </source>
</reference>
<feature type="DNA-binding region" description="H-T-H motif" evidence="4">
    <location>
        <begin position="45"/>
        <end position="64"/>
    </location>
</feature>
<dbReference type="InterPro" id="IPR009057">
    <property type="entry name" value="Homeodomain-like_sf"/>
</dbReference>
<gene>
    <name evidence="7" type="ORF">E1288_29460</name>
</gene>
<comment type="caution">
    <text evidence="7">The sequence shown here is derived from an EMBL/GenBank/DDBJ whole genome shotgun (WGS) entry which is preliminary data.</text>
</comment>
<proteinExistence type="predicted"/>
<dbReference type="Gene3D" id="1.10.10.60">
    <property type="entry name" value="Homeodomain-like"/>
    <property type="match status" value="2"/>
</dbReference>
<dbReference type="GO" id="GO:0000976">
    <property type="term" value="F:transcription cis-regulatory region binding"/>
    <property type="evidence" value="ECO:0007669"/>
    <property type="project" value="TreeGrafter"/>
</dbReference>